<dbReference type="AlphaFoldDB" id="A0AAF0DLJ5"/>
<accession>A0AAF0DLJ5</accession>
<evidence type="ECO:0008006" key="7">
    <source>
        <dbReference type="Google" id="ProtNLM"/>
    </source>
</evidence>
<feature type="domain" description="DUF7100" evidence="3">
    <location>
        <begin position="11"/>
        <end position="335"/>
    </location>
</feature>
<sequence>MAAVGGQVSLLANVWKLLGIRHDIDDIILELLGRFSLEKVYSECDVHSYQRLVIVLLARLNAIYSLQRLSLPSESEQAGQYLGFLASWEVVIRSVEFVLQIVIEGRDSFWEVQALRDKYLAELLCVALRILALHPKPPAVPRLKERRDRFARIHGLLEKLFDNYPAPGSFLLLVCKEITDVLRTDPNALALPTELRHDLPNLATQLYPLPDCLSPDYVSTIVSKEEASEQWLTQFFALRDISHFVVGAFVQHLVDEGAVDPGLQAACAESRNAILVSLESFRIPQNFCKLEMIETFSEIFRLILPDTPSVSVEDASKLVFDEEAMDGVHTFCVSLNERQVIHRVSDAQMMNAVSSIMRNAAPFVDASSRARSSCQRAYALNCSSCHFVEHFQFIDANNLQIPDPESSVIKLPEGTKCVQCGEAVTVAREISFIRQAWNALKPIECNADTIGAERHYTTQFQLLPRVGGPGFPTQGGTNSHLNVINLTPQEPKFPGPLTPNSDHIGFPSPGPSERPHGGFPDIVSPISPLEPASRQDHTRPGAPFPFMSPKRTGTILGNSSSKSKSTLIPSRKKDASVPAAGDTSSVSTETLERQKLEEISLKDLITASKAHGRGKPKRIKVYLSQNSTYALFWTQPSLHIWDVGISPPALIRAISTESSCLMAAVTKTYLAYVIGTRDQKLTLRIMDLVRPTALVLEYRMPSTLWCRSIAMSPKENYVVIGFDNATVRFFRTTNSEQSREFRLHPYHKECKGCQPVDTLAFSADGTVLLASTRHPKMGMIQIYMWSFPFLEFRELTKCQYHVPLHESEDNGVSAAIYRPSTAPDENLVCITTWTQSGVPVLIQPENGHKAEIKPDGPRRRLGNRIQCAAFSPSGHQLGVVNDKGYLYQLSNLDSSVMECRKLATSKELTSKCESFAMSYMSLHEEESVVLAWVDVSKSVGYVKKVPITSTGPEYRISTVTDGISELPGDISPISPAQSRRSKESSRLSASGFFQKKISNKWPQKKPVELPANDIHTLKRTD</sequence>
<dbReference type="InterPro" id="IPR055526">
    <property type="entry name" value="DUF7100"/>
</dbReference>
<dbReference type="InterPro" id="IPR015943">
    <property type="entry name" value="WD40/YVTN_repeat-like_dom_sf"/>
</dbReference>
<name>A0AAF0DLJ5_9EURO</name>
<evidence type="ECO:0000259" key="4">
    <source>
        <dbReference type="Pfam" id="PF23392"/>
    </source>
</evidence>
<organism evidence="5 6">
    <name type="scientific">Emydomyces testavorans</name>
    <dbReference type="NCBI Taxonomy" id="2070801"/>
    <lineage>
        <taxon>Eukaryota</taxon>
        <taxon>Fungi</taxon>
        <taxon>Dikarya</taxon>
        <taxon>Ascomycota</taxon>
        <taxon>Pezizomycotina</taxon>
        <taxon>Eurotiomycetes</taxon>
        <taxon>Eurotiomycetidae</taxon>
        <taxon>Onygenales</taxon>
        <taxon>Nannizziopsiaceae</taxon>
        <taxon>Emydomyces</taxon>
    </lineage>
</organism>
<dbReference type="Pfam" id="PF23392">
    <property type="entry name" value="DUF7101"/>
    <property type="match status" value="1"/>
</dbReference>
<evidence type="ECO:0000313" key="5">
    <source>
        <dbReference type="EMBL" id="WEW60398.1"/>
    </source>
</evidence>
<gene>
    <name evidence="5" type="ORF">PRK78_005883</name>
</gene>
<feature type="domain" description="DUF7101" evidence="4">
    <location>
        <begin position="348"/>
        <end position="440"/>
    </location>
</feature>
<evidence type="ECO:0000256" key="1">
    <source>
        <dbReference type="SAM" id="MobiDB-lite"/>
    </source>
</evidence>
<feature type="region of interest" description="Disordered" evidence="1">
    <location>
        <begin position="497"/>
        <end position="591"/>
    </location>
</feature>
<dbReference type="Pfam" id="PF23391">
    <property type="entry name" value="DUF7100"/>
    <property type="match status" value="1"/>
</dbReference>
<evidence type="ECO:0000259" key="3">
    <source>
        <dbReference type="Pfam" id="PF23391"/>
    </source>
</evidence>
<dbReference type="SUPFAM" id="SSF69322">
    <property type="entry name" value="Tricorn protease domain 2"/>
    <property type="match status" value="1"/>
</dbReference>
<evidence type="ECO:0000259" key="2">
    <source>
        <dbReference type="Pfam" id="PF23388"/>
    </source>
</evidence>
<dbReference type="InterPro" id="IPR055527">
    <property type="entry name" value="DUF7101"/>
</dbReference>
<dbReference type="Pfam" id="PF23388">
    <property type="entry name" value="DUF7099"/>
    <property type="match status" value="1"/>
</dbReference>
<dbReference type="Proteomes" id="UP001219355">
    <property type="component" value="Chromosome 4"/>
</dbReference>
<evidence type="ECO:0000313" key="6">
    <source>
        <dbReference type="Proteomes" id="UP001219355"/>
    </source>
</evidence>
<reference evidence="5" key="1">
    <citation type="submission" date="2023-03" db="EMBL/GenBank/DDBJ databases">
        <title>Emydomyces testavorans Genome Sequence.</title>
        <authorList>
            <person name="Hoyer L."/>
        </authorList>
    </citation>
    <scope>NUCLEOTIDE SEQUENCE</scope>
    <source>
        <strain evidence="5">16-2883</strain>
    </source>
</reference>
<dbReference type="InterPro" id="IPR055525">
    <property type="entry name" value="DUF7099"/>
</dbReference>
<dbReference type="EMBL" id="CP120630">
    <property type="protein sequence ID" value="WEW60398.1"/>
    <property type="molecule type" value="Genomic_DNA"/>
</dbReference>
<protein>
    <recommendedName>
        <fullName evidence="7">WD40 repeat protein</fullName>
    </recommendedName>
</protein>
<keyword evidence="6" id="KW-1185">Reference proteome</keyword>
<proteinExistence type="predicted"/>
<feature type="region of interest" description="Disordered" evidence="1">
    <location>
        <begin position="967"/>
        <end position="1021"/>
    </location>
</feature>
<feature type="domain" description="DUF7099" evidence="2">
    <location>
        <begin position="585"/>
        <end position="946"/>
    </location>
</feature>
<dbReference type="Gene3D" id="2.130.10.10">
    <property type="entry name" value="YVTN repeat-like/Quinoprotein amine dehydrogenase"/>
    <property type="match status" value="1"/>
</dbReference>